<evidence type="ECO:0000313" key="7">
    <source>
        <dbReference type="Proteomes" id="UP000267524"/>
    </source>
</evidence>
<evidence type="ECO:0000256" key="3">
    <source>
        <dbReference type="ARBA" id="ARBA00022450"/>
    </source>
</evidence>
<comment type="caution">
    <text evidence="6">The sequence shown here is derived from an EMBL/GenBank/DDBJ whole genome shotgun (WGS) entry which is preliminary data.</text>
</comment>
<dbReference type="FunFam" id="3.30.300.30:FF:000010">
    <property type="entry name" value="Enterobactin synthetase component F"/>
    <property type="match status" value="6"/>
</dbReference>
<evidence type="ECO:0000256" key="1">
    <source>
        <dbReference type="ARBA" id="ARBA00001957"/>
    </source>
</evidence>
<feature type="domain" description="Carrier" evidence="5">
    <location>
        <begin position="4664"/>
        <end position="4741"/>
    </location>
</feature>
<evidence type="ECO:0000259" key="5">
    <source>
        <dbReference type="PROSITE" id="PS50075"/>
    </source>
</evidence>
<protein>
    <submittedName>
        <fullName evidence="6">Amino acid adenylation domain-containing protein</fullName>
    </submittedName>
</protein>
<dbReference type="CDD" id="cd17643">
    <property type="entry name" value="A_NRPS_Cytc1-like"/>
    <property type="match status" value="2"/>
</dbReference>
<gene>
    <name evidence="6" type="ORF">D1632_12880</name>
</gene>
<dbReference type="GO" id="GO:0044550">
    <property type="term" value="P:secondary metabolite biosynthetic process"/>
    <property type="evidence" value="ECO:0007669"/>
    <property type="project" value="UniProtKB-ARBA"/>
</dbReference>
<feature type="domain" description="Carrier" evidence="5">
    <location>
        <begin position="976"/>
        <end position="1053"/>
    </location>
</feature>
<dbReference type="InterPro" id="IPR023213">
    <property type="entry name" value="CAT-like_dom_sf"/>
</dbReference>
<dbReference type="Pfam" id="PF00501">
    <property type="entry name" value="AMP-binding"/>
    <property type="match status" value="6"/>
</dbReference>
<keyword evidence="7" id="KW-1185">Reference proteome</keyword>
<dbReference type="GO" id="GO:0005829">
    <property type="term" value="C:cytosol"/>
    <property type="evidence" value="ECO:0007669"/>
    <property type="project" value="TreeGrafter"/>
</dbReference>
<feature type="domain" description="Carrier" evidence="5">
    <location>
        <begin position="2055"/>
        <end position="2132"/>
    </location>
</feature>
<dbReference type="InterPro" id="IPR001242">
    <property type="entry name" value="Condensation_dom"/>
</dbReference>
<dbReference type="CDD" id="cd19534">
    <property type="entry name" value="E_NRPS"/>
    <property type="match status" value="1"/>
</dbReference>
<dbReference type="PROSITE" id="PS00012">
    <property type="entry name" value="PHOSPHOPANTETHEINE"/>
    <property type="match status" value="6"/>
</dbReference>
<feature type="domain" description="Carrier" evidence="5">
    <location>
        <begin position="5758"/>
        <end position="5835"/>
    </location>
</feature>
<comment type="similarity">
    <text evidence="2">Belongs to the ATP-dependent AMP-binding enzyme family.</text>
</comment>
<dbReference type="FunFam" id="1.10.1200.10:FF:000005">
    <property type="entry name" value="Nonribosomal peptide synthetase 1"/>
    <property type="match status" value="4"/>
</dbReference>
<evidence type="ECO:0000256" key="2">
    <source>
        <dbReference type="ARBA" id="ARBA00006432"/>
    </source>
</evidence>
<dbReference type="InterPro" id="IPR045851">
    <property type="entry name" value="AMP-bd_C_sf"/>
</dbReference>
<dbReference type="SUPFAM" id="SSF47336">
    <property type="entry name" value="ACP-like"/>
    <property type="match status" value="5"/>
</dbReference>
<dbReference type="EMBL" id="QWIV01000014">
    <property type="protein sequence ID" value="RMZ58500.1"/>
    <property type="molecule type" value="Genomic_DNA"/>
</dbReference>
<dbReference type="FunFam" id="3.40.50.12780:FF:000012">
    <property type="entry name" value="Non-ribosomal peptide synthetase"/>
    <property type="match status" value="3"/>
</dbReference>
<dbReference type="GO" id="GO:0043041">
    <property type="term" value="P:amino acid activation for nonribosomal peptide biosynthetic process"/>
    <property type="evidence" value="ECO:0007669"/>
    <property type="project" value="TreeGrafter"/>
</dbReference>
<dbReference type="Gene3D" id="3.30.559.30">
    <property type="entry name" value="Nonribosomal peptide synthetase, condensation domain"/>
    <property type="match status" value="7"/>
</dbReference>
<dbReference type="InterPro" id="IPR006162">
    <property type="entry name" value="Ppantetheine_attach_site"/>
</dbReference>
<dbReference type="PROSITE" id="PS00455">
    <property type="entry name" value="AMP_BINDING"/>
    <property type="match status" value="6"/>
</dbReference>
<keyword evidence="4" id="KW-0597">Phosphoprotein</keyword>
<feature type="domain" description="Carrier" evidence="5">
    <location>
        <begin position="6833"/>
        <end position="6883"/>
    </location>
</feature>
<comment type="cofactor">
    <cofactor evidence="1">
        <name>pantetheine 4'-phosphate</name>
        <dbReference type="ChEBI" id="CHEBI:47942"/>
    </cofactor>
</comment>
<dbReference type="InterPro" id="IPR036736">
    <property type="entry name" value="ACP-like_sf"/>
</dbReference>
<dbReference type="RefSeq" id="WP_122547651.1">
    <property type="nucleotide sequence ID" value="NZ_QWIV01000014.1"/>
</dbReference>
<dbReference type="CDD" id="cd19531">
    <property type="entry name" value="LCL_NRPS-like"/>
    <property type="match status" value="4"/>
</dbReference>
<dbReference type="Gene3D" id="2.30.38.10">
    <property type="entry name" value="Luciferase, Domain 3"/>
    <property type="match status" value="6"/>
</dbReference>
<dbReference type="Gene3D" id="1.10.1200.10">
    <property type="entry name" value="ACP-like"/>
    <property type="match status" value="6"/>
</dbReference>
<dbReference type="SMART" id="SM01294">
    <property type="entry name" value="PKS_PP_betabranch"/>
    <property type="match status" value="1"/>
</dbReference>
<dbReference type="PANTHER" id="PTHR45527:SF14">
    <property type="entry name" value="PLIPASTATIN SYNTHASE SUBUNIT B"/>
    <property type="match status" value="1"/>
</dbReference>
<dbReference type="Gene3D" id="3.30.559.10">
    <property type="entry name" value="Chloramphenicol acetyltransferase-like domain"/>
    <property type="match status" value="7"/>
</dbReference>
<dbReference type="SUPFAM" id="SSF56801">
    <property type="entry name" value="Acetyl-CoA synthetase-like"/>
    <property type="match status" value="6"/>
</dbReference>
<feature type="domain" description="Carrier" evidence="5">
    <location>
        <begin position="3585"/>
        <end position="3662"/>
    </location>
</feature>
<dbReference type="GO" id="GO:0031177">
    <property type="term" value="F:phosphopantetheine binding"/>
    <property type="evidence" value="ECO:0007669"/>
    <property type="project" value="InterPro"/>
</dbReference>
<dbReference type="Pfam" id="PF00668">
    <property type="entry name" value="Condensation"/>
    <property type="match status" value="7"/>
</dbReference>
<dbReference type="NCBIfam" id="NF003417">
    <property type="entry name" value="PRK04813.1"/>
    <property type="match status" value="6"/>
</dbReference>
<dbReference type="NCBIfam" id="NF004282">
    <property type="entry name" value="PRK05691.1"/>
    <property type="match status" value="5"/>
</dbReference>
<dbReference type="PANTHER" id="PTHR45527">
    <property type="entry name" value="NONRIBOSOMAL PEPTIDE SYNTHETASE"/>
    <property type="match status" value="1"/>
</dbReference>
<organism evidence="6 7">
    <name type="scientific">Chryseobacterium nematophagum</name>
    <dbReference type="NCBI Taxonomy" id="2305228"/>
    <lineage>
        <taxon>Bacteria</taxon>
        <taxon>Pseudomonadati</taxon>
        <taxon>Bacteroidota</taxon>
        <taxon>Flavobacteriia</taxon>
        <taxon>Flavobacteriales</taxon>
        <taxon>Weeksellaceae</taxon>
        <taxon>Chryseobacterium group</taxon>
        <taxon>Chryseobacterium</taxon>
    </lineage>
</organism>
<dbReference type="SUPFAM" id="SSF52777">
    <property type="entry name" value="CoA-dependent acyltransferases"/>
    <property type="match status" value="14"/>
</dbReference>
<dbReference type="InterPro" id="IPR025110">
    <property type="entry name" value="AMP-bd_C"/>
</dbReference>
<dbReference type="PROSITE" id="PS50075">
    <property type="entry name" value="CARRIER"/>
    <property type="match status" value="6"/>
</dbReference>
<evidence type="ECO:0000256" key="4">
    <source>
        <dbReference type="ARBA" id="ARBA00022553"/>
    </source>
</evidence>
<dbReference type="Pfam" id="PF00550">
    <property type="entry name" value="PP-binding"/>
    <property type="match status" value="6"/>
</dbReference>
<dbReference type="FunFam" id="2.30.38.10:FF:000001">
    <property type="entry name" value="Non-ribosomal peptide synthetase PvdI"/>
    <property type="match status" value="1"/>
</dbReference>
<dbReference type="Gene3D" id="3.40.50.980">
    <property type="match status" value="12"/>
</dbReference>
<dbReference type="SMART" id="SM00823">
    <property type="entry name" value="PKS_PP"/>
    <property type="match status" value="5"/>
</dbReference>
<accession>A0A3M7L954</accession>
<name>A0A3M7L954_9FLAO</name>
<dbReference type="NCBIfam" id="TIGR01733">
    <property type="entry name" value="AA-adenyl-dom"/>
    <property type="match status" value="6"/>
</dbReference>
<dbReference type="InterPro" id="IPR010071">
    <property type="entry name" value="AA_adenyl_dom"/>
</dbReference>
<evidence type="ECO:0000313" key="6">
    <source>
        <dbReference type="EMBL" id="RMZ58500.1"/>
    </source>
</evidence>
<dbReference type="InterPro" id="IPR009081">
    <property type="entry name" value="PP-bd_ACP"/>
</dbReference>
<dbReference type="GO" id="GO:0003824">
    <property type="term" value="F:catalytic activity"/>
    <property type="evidence" value="ECO:0007669"/>
    <property type="project" value="InterPro"/>
</dbReference>
<sequence length="6883" mass="781502">MKKSQSLMKLTPYQESFYHEWMLNPLRSDYNLVLDQSMSGVLDIERLNASLVRFVNNYLLINSNVLNISGELFWKSRPLLSEDAPILTYFPQELSKEELLSLALQPFDLEKDQLIRFYAIQLNDGRYRIVYVTSHIIIDGLSADSFYEELGHYYNDPTYVNSVNLVEQARLNEELNDEFAQILKDGQDNMSNFWENELKDLENIGFKFLQASGASKAPLTINKISEFRFEFQEDIFLKIKQLKDNYKLTPYTYGQMILAIVLHRISGVGQVGINYPVGIKEGQELIFGAHINTIIKGYHFTSETKISDLIAQNLRYLTELKRTQSHYLPIGKLIKYAQHSDILEFSFAQTSLKDIYINYEGTHNIIINNALNIDLLGKIIFEQEVKGNQLNYRIKYDTFELDSELVFQFIEIYKRLFVEVLDDILENKGISLISSYDLLNKDNYQVIVHDWNGMLTDYNEEVTIHELFERQVEKTPDHIALVYEDVKLTYRELNERSNQLAHYLLHHYKIQPNDLIPLCLDRSEQILIGMLGVLKSGGAYVPMDPSYPMDRIEHILGDTKARLVLVEENTKDKLYDYKELIDTETESSNLSIISLNSSEMKTKLNSCSTANPNTEVGLSDLSYVIYTSGTTGKPKGVMIEHNSMVNFVCCMIDSHRLTEYTNVGCYSNYVFDVFVSEAFPVLCHGNTLWLYSNELRKSVKDLNDYIKAHDIEVSFIPPVILRDLIPDTSLQLILVGGEAFPDIRDLAHDHIILINEYGPTETTVWSTYHHYDNDNNALNIGRPIANTTTYVLDEYLRPVPVGAVGELYIGGSGLSRGYLNLPDLTNEKFISNPFQSEEEQAIGYNGRIYKTGDLVRFLTDGDIEYIGRNDFQVKIRGYRIELGEIESALLSYEGIRQSVVLAKEHSSGLKYLVGYYVSDTAVDHEGLSMYLSGLLPEYMIPSAYVHLELFPMTLNGKLDRRALPEPNFTGDKEYIAPTTDLEKQLADLYSEVLGLPVESIGIYDDFFRLGGNSIMAIKLISKIHQGLGLQANIAMVFSHKTIFGLAGVLEDLDLEGGSEMIRPIQIHSPEEQLLSFAQERLWFIDQYEGGSSAYNIPMVFGLSSKADLTILEKSFRILLSRHEILRTLILTSSKGVGYQYVSNQEFRVKETYVESSKQLEEFLSQEITRVFDLSNELPISVQVFHEKEKTKNNKTKKKQDDQHKSEITSYISIVIHHIAFDGWSIDIFLEELRSIYQDLLTNSSVSLPSLRIQYKDFALWQRSYLQGEILDRQLEYWKSKLLEVEPLNLPLDYPRPSVISYEGNTIHFSISDILGEELRLLSRDLGVSLYSVMLGGYYLLLSSYSGQKDIVLGTVVANRHHAGLEDLIGFFVNPLVLQEDIDYGVSVRDFILQVSDSVSQAQMHQDVPFEKLVEELGVVQDVSRHPIFQVMFGLQSFGNEAKRMYGEDSLFQEFEGNVSYDVAKFDLSVVIDDGGDSLSGSFNYATHLFKESTINHMIKTYIYLLEQMVSYPKDSRSELKLENLSLVREEEYSGDGIFTHLLDTYSEYDTTVTIHELFERQVKKTPDHIALVYEDVKLTYKDLNERSNQLAHYLLENYQIQADELIPLCLERSEQMLIAILGVLKSGGAYVPMDPGYPMDRIEHILGDTKARLIIGEEHTTQNLGEFNLSIISLDSPDIENSLNNCSTANPNIEVSSGDLSYVIYTSGTTGKPKGVMIEHKGVVNLVEFMISSHRLNEYRNVGCYSNYVFDAFACETFPVLCHGNTLWLYTNEHRKSVKDLNEYITDHGIEVSFIPPVLLKEVLPDTSLKLIFAGGESFPEIDRKEYEDIILLNEYGPSESTVCATYHHYHEDGNALNIGQPIANTTTYVLDEYLRPVPIGAVGELYIGGAGLSRGYLNLAELTSERFLTNPFQSEEEKERGYNGRIYKTGDLVRYFTGGDLEYIGRNDFQVKIRGYRIELGEIENGLLSYEGIRQSVVLAKENSSGLKYLVGYYVSDAALNHEELSVHLSGLLPEYMVPSVYVHLEELPLTINGKLDRKALPEPSFTGDKEYIAPTTALEKQLVEIYSEVLGLAVENIGLHDDFFRLGGDSIISIQLVSRLRKRLSLSLSVKEVFTYRTVYHLSELLESRIHEEGISLITEQGILEGEVSLLPIQEWFFHEVELGEHFPSFHHWNQSFMIHVPELDIDILKQSLLQLVEKHDALRLYYPKKEDGYFQEYRGEALPPDLSILDRRDLSDEELVEVFTSWQSGFDIIEGPLLHVGYIHGYEDGSCRIHFCFHHLIIDAVSWRILTEDLQTMYRSLMEGNTTPGYVKGSSYRQWVDVVKTYKEDSPISREEELMYWNSIIENTKNSSLHIKSLSSSSYHHSDLVLDKDSTSRLLRDIHGVYHTQINDILLSAFSLVLCDFTGLSHHGILLEGHGREDIFPGMDITETVGWFTTMYPIVLERGKDLFSTIVHTKESLRGVPDNGIGYGSLIGYTDGNLPRISFNYLGQLDQQEPVSGSWHIVGENSGESVGRDNSDSHLLNINGAVVGGELYFGLGGYFSEEEMIRLSVLFKGYLEQLVNELSGIDRSYLTVSDVDDILSSSQLDSIQEEIEIDSVYLASSLQEGFIYHALSQGDVDDSYRVQLLWDYHGAVDLEKLKESWEYVQKKHPVLRTRFDWSESIVQVVDKISSVDWRCIDLSVYDEKEREDKIKAIVQKDREEEYDLSKSGLFRVYLCQHSDSHYTCIFSNHHAILDGWSMPVLFNDIHTSYLRLLKGESVASMVDISYGESQKYLQRHKGESDSFWKEYMLLLEDREDLSSLLKVSEKHTNLSGYRHIQDHQSLTLHIKEERYTLLKNLISKEGLTVNAVLQYLWHKQLSIYSNQRTTVVGTTVSGRSLPVEGIESSVGLYINTLPLIVEHKEGKVMDLIVNLQSSVSDLNTYSDKSLSSLQDNGERLFSSLFVYENYPISEGDVSEDLDIRFRDSIEKVDYPLSLIAYERGEEVSLTLNYEGLLFEQAMMSQVLEGMELMLDQLLQDSSLTTDRLSYISALQYQDLIQNWNSMGMEYDTHVTLHELFERQVEKTPDHIALVYEDVKLTYRELNERSNQLAHYLLDTYKIKPDELIPLCLERSEEMLVAILAVLKSGGAYVPMDPNYPMDRIEHILGDTKARVVLVEENTKDKLYDYKKLIDKEEASNLSIISLNALNIVDSLSTNSTANPNTEVSSSDLSYVIYTSGTTGKPKGVMIEHKSVVRLFSATDHWYGFTDKDVWSLFHSYVFDVSVWEMWGALLHGGKLLIPSVEQTKDLYLFFDLCYKNNLTVLCKTPTAFYQFIEVALSKDVELSDLRYVIFAGEALNFASLEPWYGRYSEAPLLINMYGTTETTVHASYRVLDSGELGNSSMVGKSIPDQRIYVLDAYLRPVPVGAVGELYIGGAGLSRGYLNLAELTEERFLDNPFQSEEEKSIGYNGRMYKTGDLGRYLPGGDLEYIGRNDFQVKIRGYRIELGEIENGLLSYEGIRQSIVLAKENSSGLKYLVGYYVSNTAVNHEELSAYLSGLLPEYMVPSVYVHLEEFPLTINGKLDRKALPEPNFTGDKEYIAPTTALEKQLVEIYSEVLGLPVESIGIHDDFFRLGGNSIMAIKLISKIHQGLDLKVNVAMIFTHKTIFGLAGVLAGLESGGNEMIRPIQVHSPEEQLLSFAQERLWFIDQYEGGSSAYNIPMVFGLSSRVDLSILKESFKVVLSRHEILRTLIVTSSEGVGYQRVSDQELSIKETDVFSSIELEGLLSKEITRVFDLSKDLPISVCIFHEKEKNEYTSYISVVIHHIAFDGWSIDIFLEELRSIYQDLLTNISVSLPSLRIQYKDFALWQRGYLQGEVLDRQLEYWKTKLSEVEPLNLPLDYVRPSVISYEGHTISFNIPNTLSEELRFLSRDLGVSLYSVMLGGYYLLLSSYSGQKDIVLGTVVANRHHAGLEDLIGFFVNTLVLREEIDYGISVRDFILQVSDSVSQAQMHQDVPFEKLVEELGVVQDVSRHPLFQVMFGLQSFGSEAKQKYGDGSLFYEFEGNVSYDVSKFDLTVMIDDGGDSLAGSFNYATHLFKESTINHMISTYVYLLEQMVCHQKEVGSKLLLEDLSWVREEEYSGDGIFSHLLGSYSEYDTTVTIHELFERQVEKTPDHIALVYEDVRLTYRELNERSNQLAHYLLETYKIQPDELIPLCLERSEEMLIGILGVLKSGGAYVPMDPHYPMDRIEHILGDTKARIVIGEEKTKGRLYEYTSLMGIEGESLNIISLNTLEMKDSLSICSIENPNTEVSSEALSYVIYTSGTTGKPKGVMIAHRNVVNLIEQQSVLFSLNTVHSSSDPQKRALWYANYVFDAHVWDVYSFLSFGHTLHLISKEIQKDLSTLHKYIVENGIQIASIAPVLLTKELILPLDTLIVAGDITHPDVMECYTREGVDIINGYGPTESTVCTTYHHYHEDHNPLNIGRSISNIITYVLDEYLRPVPVGAIGELYIGGAGLSRGYLNLPELTAERFLLNPFPSEEDKVRGYSRIYKTGDLVRFLANGEIEYIGRNDFQVKIRGYRIELGEIENSLLSYAGIRQGAVLVKENSSGFKYLVGYYVSDVAVDHEDLFLYLSGLLPDYMVPSGYVHLEELPMTLNGKLDRRALPEPSFTDDREYIGPTTALEKQLVEIYGEVLGLDSKSISIHDDFFRLGGNSIMAIKLISKIHQGLGLKTNVAMVFSHKTVFGLAGVLEDLDLEGGSEMIRPIAVHNPEEQLLSFAQERLWFIDQYEGGSHAYNIPMVFELSSKVDLTILEKSFRILLSRHEILRTLIVTSSEGVGYQYVSDQELSIKEADVYNSTELEDLISQEITRVFDLSKELPISVQVFHEKEKTKNNNKHISYISIVIHHIAFDGWSIDIFLEELRSIYQDLLTNSSVSLPSLRIQYKDFALWQRGYLQGVVLEKQLEYWRTKLSEVEPLNLPLDYTRPSVISYEGNTIRFSIADTLGEELRLLSRDLGVSLYNVMLGGYYLLLSSYSGQKDIVLGTVVANRHHAGLEDLIGFFVNTLVLREEIDYGVSVRDFILQVSDSVSQAQIHQDVPFEKLVEELGVVQDVSRHPIFQVMFGLQSFGNEAKRMYGEDSLFQEFEGNVSYDVAKFDLSVVIDDGGDSLSGSFNYATHLFKESTIDHMISTYVYLLEQMVCHHKDNRSELKLEDLSWVREEECNADGIFSHLLDTYSEYDTTATIHELFERQVEKTPDHIALVYEDVKLSYRELNERSNQLAHYLLQNYDIKPDELIPLCLERSEQMLIAILGVLKSGGAYVPMDRNYPMDRIEHILGDTRARLVLVEENTKDRLYEYKELIDTEAESSNLSIISLNSSEMKAELSTCSTANPNTEVSSGDLSYVIYTSGTTGKPKGVMIEHKSVVRLFSATDHWYGFTDKDVWSLFHSYVFDVSVWEMWGALLHGGKLLIPSVEQTKDLYLFFDLCYRNNLTVLCKTPTAFYQFIEVALSKDVELSDLRYVIFAGEALNFASLEPWYGRYSKVPLLVNMYGTTETTVHASYRVLDSGELGNSSMVGKSIPDQRIYVLDAYLRPVPVGAVGELYIGGAGLSRGYLNLAELTSERFLDNPFQSEEEKEIGYNGRMYKTGDLGRYLPGGDLEYIGRNDFQVKIRGYRIELGEIENGLLSYKGIRQSIVLAKENISGLKYLVGYYVSDTAINSEDLSAYLSGLLPEYMVPSVYVHLEEFPLTINGKLDRKALPEPSFTGDKEYIAPTTALEKQLAEIYGEVLGLAVENIGLHDDFFRLGGNSIMAIKLISKIHQGLGLQASVAMVFSHKTVFGLAGVLKDLDLEGDEMIRPIAVHSPEEQLLSFAQERLWFIDQYEGGSHVYNIPMVFGLSSRVDLSILAESFKVLLSRHEILRTLILTSSEGVGYQCVSDQELSIKETYVESSNQLEDLISQEINKVFDLSKDLPISVQVFHEKEKTKNNNEYISYISIVIHHIAFDGWSIDIFLEELRSIYQDLLTNSSVSLPSLRIQYKDFALWQREYLQGEVLDRQLDYWKGKLIGLEALHLPLDYTRPTRLSYEGHTVCFNIPESLDEGLRLLSRDLGVSLYSVMLGGYYLLLSSYSGQKDIVLGTTIANRHHAGLEDLIGFFVNTLVLREKIDYGVSVKDFILQVSDSVSEAQMHQDVPFEKLVEELGVVQDVSRHPLFQVMFGLQSFGSKARQEYGGDSIFQQIEGRLTYDVAKFDLSVMIDDDGENLSGSFNYAIGLFNEITIAHMINTYVYLLEQMVSYQKENRSELTLEDLSWVRKQEYGAEGILDTYLEYDRTVPLHELFERQVEKTPDDIALVYEDVKLTYRELNDRSNQLAHYLLHNYKIQSNELIPLCLERSEDMLVAILGVLKSGGAYVPMDPNYPMDRIAHVLGDTKAVLVIGEESTKNRLYEYKSVGELDTEKGSLDIISLNSSEMKDSLSSFSTENPNTEVSSEDLSYVIYTSGTTGKPKGVMIEHSGVVNLVSDLYSRYELNNEDVILQFANYVFDASVEQMFLALLHGNTLVLIKDKSYLNEELFLKTLSDHKVSYMHFTPSVLKGIDVTKVKSLRILNSGGEHLSDDLYAQLQNKQFRLVNSYGPTETTVTSIVNTGNGFNNIGRAIANTATYVLDEYLRPVPVGAVGELYIGGAGLSRGYLNLPELTSERFLENPFQSEEEKAIGYNGRMYKTGDLARYLANGDLEYIGRNDFQVKIRGYRIELGEIENGLLSYESIRQAVALAKENSSGLKYLVGYYVSDTPVNHEELSVYLSRLLPDYMVPSIYVHLEEFPITINGKLDRKALPDPNFTGDKEYIAPETPLQRDLATIYGEVLGLPVESIGLHDDFFRLGGNSIMAVKLISKIIIS</sequence>
<dbReference type="InterPro" id="IPR020806">
    <property type="entry name" value="PKS_PP-bd"/>
</dbReference>
<dbReference type="Gene3D" id="3.30.300.30">
    <property type="match status" value="6"/>
</dbReference>
<dbReference type="InterPro" id="IPR000873">
    <property type="entry name" value="AMP-dep_synth/lig_dom"/>
</dbReference>
<dbReference type="CDD" id="cd05930">
    <property type="entry name" value="A_NRPS"/>
    <property type="match status" value="4"/>
</dbReference>
<dbReference type="FunFam" id="3.40.50.980:FF:000001">
    <property type="entry name" value="Non-ribosomal peptide synthetase"/>
    <property type="match status" value="6"/>
</dbReference>
<dbReference type="Proteomes" id="UP000267524">
    <property type="component" value="Unassembled WGS sequence"/>
</dbReference>
<reference evidence="6 7" key="1">
    <citation type="submission" date="2018-08" db="EMBL/GenBank/DDBJ databases">
        <title>Chryseobacterium nematophagum: a novel matrix digesting pathogen of nematodes.</title>
        <authorList>
            <person name="Page A."/>
            <person name="Roberts M."/>
            <person name="Felix M.-A."/>
            <person name="Weir W."/>
        </authorList>
    </citation>
    <scope>NUCLEOTIDE SEQUENCE [LARGE SCALE GENOMIC DNA]</scope>
    <source>
        <strain evidence="6 7">JUb275</strain>
    </source>
</reference>
<proteinExistence type="inferred from homology"/>
<keyword evidence="3" id="KW-0596">Phosphopantetheine</keyword>
<dbReference type="InterPro" id="IPR020845">
    <property type="entry name" value="AMP-binding_CS"/>
</dbReference>
<dbReference type="Pfam" id="PF13193">
    <property type="entry name" value="AMP-binding_C"/>
    <property type="match status" value="1"/>
</dbReference>